<evidence type="ECO:0000256" key="3">
    <source>
        <dbReference type="ARBA" id="ARBA00023172"/>
    </source>
</evidence>
<dbReference type="Pfam" id="PF00589">
    <property type="entry name" value="Phage_integrase"/>
    <property type="match status" value="1"/>
</dbReference>
<keyword evidence="1" id="KW-0229">DNA integration</keyword>
<dbReference type="InterPro" id="IPR057084">
    <property type="entry name" value="Int_N"/>
</dbReference>
<dbReference type="PANTHER" id="PTHR30349">
    <property type="entry name" value="PHAGE INTEGRASE-RELATED"/>
    <property type="match status" value="1"/>
</dbReference>
<dbReference type="Gene3D" id="1.10.443.10">
    <property type="entry name" value="Intergrase catalytic core"/>
    <property type="match status" value="1"/>
</dbReference>
<evidence type="ECO:0000256" key="2">
    <source>
        <dbReference type="ARBA" id="ARBA00023125"/>
    </source>
</evidence>
<dbReference type="InterPro" id="IPR002104">
    <property type="entry name" value="Integrase_catalytic"/>
</dbReference>
<name>A0ABS0IXH4_9GAMM</name>
<dbReference type="InterPro" id="IPR013762">
    <property type="entry name" value="Integrase-like_cat_sf"/>
</dbReference>
<feature type="domain" description="Tyr recombinase" evidence="4">
    <location>
        <begin position="157"/>
        <end position="313"/>
    </location>
</feature>
<evidence type="ECO:0000256" key="1">
    <source>
        <dbReference type="ARBA" id="ARBA00022908"/>
    </source>
</evidence>
<dbReference type="InterPro" id="IPR011010">
    <property type="entry name" value="DNA_brk_join_enz"/>
</dbReference>
<evidence type="ECO:0000259" key="4">
    <source>
        <dbReference type="PROSITE" id="PS51898"/>
    </source>
</evidence>
<dbReference type="Pfam" id="PF24624">
    <property type="entry name" value="Int_N"/>
    <property type="match status" value="1"/>
</dbReference>
<dbReference type="EMBL" id="JADSJP010000035">
    <property type="protein sequence ID" value="MBG2880744.1"/>
    <property type="molecule type" value="Genomic_DNA"/>
</dbReference>
<dbReference type="SUPFAM" id="SSF56349">
    <property type="entry name" value="DNA breaking-rejoining enzymes"/>
    <property type="match status" value="1"/>
</dbReference>
<comment type="caution">
    <text evidence="5">The sequence shown here is derived from an EMBL/GenBank/DDBJ whole genome shotgun (WGS) entry which is preliminary data.</text>
</comment>
<reference evidence="5 6" key="1">
    <citation type="submission" date="2020-11" db="EMBL/GenBank/DDBJ databases">
        <title>Enhanced detection system for hospital associated transmission using whole genome sequencing surveillance.</title>
        <authorList>
            <person name="Harrison L.H."/>
            <person name="Van Tyne D."/>
            <person name="Marsh J.W."/>
            <person name="Griffith M.P."/>
            <person name="Snyder D.J."/>
            <person name="Cooper V.S."/>
            <person name="Mustapha M."/>
        </authorList>
    </citation>
    <scope>NUCLEOTIDE SEQUENCE [LARGE SCALE GENOMIC DNA]</scope>
    <source>
        <strain evidence="5 6">PR00075</strain>
    </source>
</reference>
<gene>
    <name evidence="5" type="ORF">I4902_15920</name>
</gene>
<dbReference type="PROSITE" id="PS51898">
    <property type="entry name" value="TYR_RECOMBINASE"/>
    <property type="match status" value="1"/>
</dbReference>
<dbReference type="InterPro" id="IPR050090">
    <property type="entry name" value="Tyrosine_recombinase_XerCD"/>
</dbReference>
<protein>
    <submittedName>
        <fullName evidence="5">Tyrosine-type recombinase/integrase</fullName>
    </submittedName>
</protein>
<organism evidence="5 6">
    <name type="scientific">Proteus alimentorum</name>
    <dbReference type="NCBI Taxonomy" id="1973495"/>
    <lineage>
        <taxon>Bacteria</taxon>
        <taxon>Pseudomonadati</taxon>
        <taxon>Pseudomonadota</taxon>
        <taxon>Gammaproteobacteria</taxon>
        <taxon>Enterobacterales</taxon>
        <taxon>Morganellaceae</taxon>
        <taxon>Proteus</taxon>
    </lineage>
</organism>
<dbReference type="Gene3D" id="1.10.150.130">
    <property type="match status" value="1"/>
</dbReference>
<keyword evidence="3" id="KW-0233">DNA recombination</keyword>
<evidence type="ECO:0000313" key="6">
    <source>
        <dbReference type="Proteomes" id="UP000614721"/>
    </source>
</evidence>
<sequence>MAIRKCDDGRYLVDIRPLGRRGSRIRRLFNRKTEAVAYERYTVIHASSIGTKQDRRVLSQLLALWWLYHGSTLKNGAIEKRQLTKTIKALQDPPMNRLNKRILLEHRTERLSKGVSASTINRDLYRLSGMLTALQKLELLSAENPIKGLPPLKEKTPEMTFLSQSEIQQLLALLEGDEKRVALLCLSTGARWSEAVNLKGRQVLHGRVTFLKTKNGKQRTVPISQELEAMIKSDTSDALFQVDYETFCAKLRQVKKDLPSGQATHVLRHTFASHFMMNGGNIVALQQILGHANIQQTMAYAHLAPDYLQFAITLNPLKGKCPS</sequence>
<dbReference type="InterPro" id="IPR010998">
    <property type="entry name" value="Integrase_recombinase_N"/>
</dbReference>
<keyword evidence="2" id="KW-0238">DNA-binding</keyword>
<proteinExistence type="predicted"/>
<dbReference type="RefSeq" id="WP_196568580.1">
    <property type="nucleotide sequence ID" value="NZ_JADRYY010000035.1"/>
</dbReference>
<dbReference type="PANTHER" id="PTHR30349:SF93">
    <property type="entry name" value="FELS-2 PROPHAGE PROTEIN"/>
    <property type="match status" value="1"/>
</dbReference>
<dbReference type="Proteomes" id="UP000614721">
    <property type="component" value="Unassembled WGS sequence"/>
</dbReference>
<evidence type="ECO:0000313" key="5">
    <source>
        <dbReference type="EMBL" id="MBG2880744.1"/>
    </source>
</evidence>
<keyword evidence="6" id="KW-1185">Reference proteome</keyword>
<accession>A0ABS0IXH4</accession>
<dbReference type="CDD" id="cd00796">
    <property type="entry name" value="INT_Rci_Hp1_C"/>
    <property type="match status" value="1"/>
</dbReference>